<keyword evidence="16" id="KW-1185">Reference proteome</keyword>
<dbReference type="InterPro" id="IPR006171">
    <property type="entry name" value="TOPRIM_dom"/>
</dbReference>
<evidence type="ECO:0000256" key="2">
    <source>
        <dbReference type="ARBA" id="ARBA00022515"/>
    </source>
</evidence>
<evidence type="ECO:0000256" key="5">
    <source>
        <dbReference type="ARBA" id="ARBA00022705"/>
    </source>
</evidence>
<keyword evidence="10 12" id="KW-0238">DNA-binding</keyword>
<dbReference type="OrthoDB" id="9803773at2"/>
<keyword evidence="9" id="KW-0460">Magnesium</keyword>
<evidence type="ECO:0000256" key="11">
    <source>
        <dbReference type="ARBA" id="ARBA00023163"/>
    </source>
</evidence>
<dbReference type="SMART" id="SM00493">
    <property type="entry name" value="TOPRIM"/>
    <property type="match status" value="1"/>
</dbReference>
<evidence type="ECO:0000256" key="13">
    <source>
        <dbReference type="SAM" id="MobiDB-lite"/>
    </source>
</evidence>
<dbReference type="EC" id="2.7.7.101" evidence="12"/>
<dbReference type="Gene3D" id="3.90.980.10">
    <property type="entry name" value="DNA primase, catalytic core, N-terminal domain"/>
    <property type="match status" value="1"/>
</dbReference>
<dbReference type="InterPro" id="IPR034151">
    <property type="entry name" value="TOPRIM_DnaG_bac"/>
</dbReference>
<evidence type="ECO:0000259" key="14">
    <source>
        <dbReference type="PROSITE" id="PS50880"/>
    </source>
</evidence>
<evidence type="ECO:0000313" key="15">
    <source>
        <dbReference type="EMBL" id="TXC69071.1"/>
    </source>
</evidence>
<keyword evidence="8 12" id="KW-0862">Zinc</keyword>
<dbReference type="InterPro" id="IPR037068">
    <property type="entry name" value="DNA_primase_core_N_sf"/>
</dbReference>
<dbReference type="Pfam" id="PF01807">
    <property type="entry name" value="Zn_ribbon_DnaG"/>
    <property type="match status" value="1"/>
</dbReference>
<dbReference type="InterPro" id="IPR002694">
    <property type="entry name" value="Znf_CHC2"/>
</dbReference>
<evidence type="ECO:0000256" key="6">
    <source>
        <dbReference type="ARBA" id="ARBA00022723"/>
    </source>
</evidence>
<comment type="catalytic activity">
    <reaction evidence="12">
        <text>ssDNA + n NTP = ssDNA/pppN(pN)n-1 hybrid + (n-1) diphosphate.</text>
        <dbReference type="EC" id="2.7.7.101"/>
    </reaction>
</comment>
<comment type="caution">
    <text evidence="15">The sequence shown here is derived from an EMBL/GenBank/DDBJ whole genome shotgun (WGS) entry which is preliminary data.</text>
</comment>
<dbReference type="GO" id="GO:0000428">
    <property type="term" value="C:DNA-directed RNA polymerase complex"/>
    <property type="evidence" value="ECO:0007669"/>
    <property type="project" value="UniProtKB-KW"/>
</dbReference>
<proteinExistence type="inferred from homology"/>
<dbReference type="AlphaFoldDB" id="A0A5C6UA53"/>
<evidence type="ECO:0000256" key="9">
    <source>
        <dbReference type="ARBA" id="ARBA00022842"/>
    </source>
</evidence>
<dbReference type="Pfam" id="PF08275">
    <property type="entry name" value="DNAG_N"/>
    <property type="match status" value="1"/>
</dbReference>
<evidence type="ECO:0000256" key="10">
    <source>
        <dbReference type="ARBA" id="ARBA00023125"/>
    </source>
</evidence>
<keyword evidence="7 12" id="KW-0863">Zinc-finger</keyword>
<accession>A0A5C6UA53</accession>
<dbReference type="GO" id="GO:0005737">
    <property type="term" value="C:cytoplasm"/>
    <property type="evidence" value="ECO:0007669"/>
    <property type="project" value="TreeGrafter"/>
</dbReference>
<dbReference type="Proteomes" id="UP000321129">
    <property type="component" value="Unassembled WGS sequence"/>
</dbReference>
<name>A0A5C6UA53_9SPHN</name>
<dbReference type="SUPFAM" id="SSF56731">
    <property type="entry name" value="DNA primase core"/>
    <property type="match status" value="1"/>
</dbReference>
<comment type="subunit">
    <text evidence="12">Monomer. Interacts with DnaB.</text>
</comment>
<evidence type="ECO:0000256" key="8">
    <source>
        <dbReference type="ARBA" id="ARBA00022833"/>
    </source>
</evidence>
<dbReference type="InterPro" id="IPR006295">
    <property type="entry name" value="DNA_primase_DnaG"/>
</dbReference>
<evidence type="ECO:0000256" key="12">
    <source>
        <dbReference type="HAMAP-Rule" id="MF_00974"/>
    </source>
</evidence>
<comment type="function">
    <text evidence="12">RNA polymerase that catalyzes the synthesis of short RNA molecules used as primers for DNA polymerase during DNA replication.</text>
</comment>
<dbReference type="SMART" id="SM00400">
    <property type="entry name" value="ZnF_CHCC"/>
    <property type="match status" value="1"/>
</dbReference>
<evidence type="ECO:0000256" key="4">
    <source>
        <dbReference type="ARBA" id="ARBA00022695"/>
    </source>
</evidence>
<evidence type="ECO:0000313" key="16">
    <source>
        <dbReference type="Proteomes" id="UP000321129"/>
    </source>
</evidence>
<dbReference type="GO" id="GO:1990077">
    <property type="term" value="C:primosome complex"/>
    <property type="evidence" value="ECO:0007669"/>
    <property type="project" value="UniProtKB-KW"/>
</dbReference>
<evidence type="ECO:0000256" key="1">
    <source>
        <dbReference type="ARBA" id="ARBA00022478"/>
    </source>
</evidence>
<dbReference type="GO" id="GO:0008270">
    <property type="term" value="F:zinc ion binding"/>
    <property type="evidence" value="ECO:0007669"/>
    <property type="project" value="UniProtKB-UniRule"/>
</dbReference>
<comment type="cofactor">
    <cofactor evidence="12">
        <name>Zn(2+)</name>
        <dbReference type="ChEBI" id="CHEBI:29105"/>
    </cofactor>
    <text evidence="12">Binds 1 zinc ion per monomer.</text>
</comment>
<dbReference type="RefSeq" id="WP_147123025.1">
    <property type="nucleotide sequence ID" value="NZ_VOPY01000002.1"/>
</dbReference>
<dbReference type="InterPro" id="IPR050219">
    <property type="entry name" value="DnaG_primase"/>
</dbReference>
<dbReference type="CDD" id="cd03364">
    <property type="entry name" value="TOPRIM_DnaG_primases"/>
    <property type="match status" value="1"/>
</dbReference>
<feature type="zinc finger region" description="CHC2-type" evidence="12">
    <location>
        <begin position="38"/>
        <end position="62"/>
    </location>
</feature>
<dbReference type="GO" id="GO:0006269">
    <property type="term" value="P:DNA replication, synthesis of primer"/>
    <property type="evidence" value="ECO:0007669"/>
    <property type="project" value="UniProtKB-UniRule"/>
</dbReference>
<dbReference type="PROSITE" id="PS50880">
    <property type="entry name" value="TOPRIM"/>
    <property type="match status" value="1"/>
</dbReference>
<dbReference type="NCBIfam" id="TIGR01391">
    <property type="entry name" value="dnaG"/>
    <property type="match status" value="1"/>
</dbReference>
<feature type="region of interest" description="Disordered" evidence="13">
    <location>
        <begin position="429"/>
        <end position="449"/>
    </location>
</feature>
<gene>
    <name evidence="12" type="primary">dnaG</name>
    <name evidence="15" type="ORF">FSZ31_09055</name>
</gene>
<reference evidence="15 16" key="1">
    <citation type="submission" date="2019-08" db="EMBL/GenBank/DDBJ databases">
        <title>Sphingorhabdus soil sp. nov., isolated from arctic soil.</title>
        <authorList>
            <person name="Liu Y."/>
        </authorList>
    </citation>
    <scope>NUCLEOTIDE SEQUENCE [LARGE SCALE GENOMIC DNA]</scope>
    <source>
        <strain evidence="15 16">D-2Q-5-6</strain>
    </source>
</reference>
<dbReference type="InterPro" id="IPR036977">
    <property type="entry name" value="DNA_primase_Znf_CHC2"/>
</dbReference>
<dbReference type="Pfam" id="PF13662">
    <property type="entry name" value="Toprim_4"/>
    <property type="match status" value="1"/>
</dbReference>
<keyword evidence="6 12" id="KW-0479">Metal-binding</keyword>
<dbReference type="GO" id="GO:0003899">
    <property type="term" value="F:DNA-directed RNA polymerase activity"/>
    <property type="evidence" value="ECO:0007669"/>
    <property type="project" value="UniProtKB-UniRule"/>
</dbReference>
<evidence type="ECO:0000256" key="3">
    <source>
        <dbReference type="ARBA" id="ARBA00022679"/>
    </source>
</evidence>
<dbReference type="GO" id="GO:0003677">
    <property type="term" value="F:DNA binding"/>
    <property type="evidence" value="ECO:0007669"/>
    <property type="project" value="UniProtKB-KW"/>
</dbReference>
<dbReference type="Gene3D" id="3.90.580.10">
    <property type="entry name" value="Zinc finger, CHC2-type domain"/>
    <property type="match status" value="1"/>
</dbReference>
<dbReference type="FunFam" id="3.90.580.10:FF:000001">
    <property type="entry name" value="DNA primase"/>
    <property type="match status" value="1"/>
</dbReference>
<dbReference type="InterPro" id="IPR013264">
    <property type="entry name" value="DNAG_N"/>
</dbReference>
<keyword evidence="3 12" id="KW-0808">Transferase</keyword>
<protein>
    <recommendedName>
        <fullName evidence="12">DNA primase</fullName>
        <ecNumber evidence="12">2.7.7.101</ecNumber>
    </recommendedName>
</protein>
<dbReference type="Gene3D" id="3.40.1360.10">
    <property type="match status" value="1"/>
</dbReference>
<dbReference type="EMBL" id="VOPY01000002">
    <property type="protein sequence ID" value="TXC69071.1"/>
    <property type="molecule type" value="Genomic_DNA"/>
</dbReference>
<dbReference type="PANTHER" id="PTHR30313">
    <property type="entry name" value="DNA PRIMASE"/>
    <property type="match status" value="1"/>
</dbReference>
<evidence type="ECO:0000256" key="7">
    <source>
        <dbReference type="ARBA" id="ARBA00022771"/>
    </source>
</evidence>
<dbReference type="FunFam" id="3.90.980.10:FF:000001">
    <property type="entry name" value="DNA primase"/>
    <property type="match status" value="1"/>
</dbReference>
<dbReference type="InterPro" id="IPR030846">
    <property type="entry name" value="DnaG_bac"/>
</dbReference>
<feature type="domain" description="Toprim" evidence="14">
    <location>
        <begin position="253"/>
        <end position="335"/>
    </location>
</feature>
<comment type="similarity">
    <text evidence="12">Belongs to the DnaG primase family.</text>
</comment>
<sequence length="629" mass="68621">MTLSPQWLDELRSRTTLSSLIAQSVKLTRAGREYKACCPFHNEKSPSFTVNDEKGFYHCFGCSAHGDAISWMTQQRGLSFIDAVKELADAAGMDVPAPDPRAAKRAEAAQSLRDVTEAAAHWFTDQLGGIDGTGAREYLRKRGISDEVRRRFALGFAPDSRGKLKSALSQFPEAMLVESGMLIDVDDKDTYDRFRGRLMIPIRDPRGRVIAFGGRILGAGEPKYLNSPDTPLFDKGRTLYNLDHASPASRKTERIIVVEGYMDVIALSQAGIDDVVAPLGTALTEQQIGMIWRMVPVPILCFDGDSAGQKAAMRAAMRVLPLLRPGFSLAFVALPEGQDPDDIVSAGGARALEAILDKAEPLVDHLWNYERGSAPLDTPEQRAGLKQRLGEIVSNIAHADVAAHYRENFRARYDTLFFGASRNEAAGGSRFVPGQRRKWQPDPRLLPPHGTTRTIGGSGLEGQLAEAVLAGLLRHPHKIAEHAEDLASLHLADGEAAALLESMIDAALSEQSLDREALLTILAGGRAYHRAKALLRADAMHFSFTRDAPQTSDGDDASEAPDPRAMRDLDEAIAAMIAWPEIDAALRAATERASRTLDEDSYAAQQHLRAMKAELTRRLGDLMQSDANG</sequence>
<keyword evidence="1 12" id="KW-0240">DNA-directed RNA polymerase</keyword>
<keyword evidence="2 12" id="KW-0639">Primosome</keyword>
<keyword evidence="5 12" id="KW-0235">DNA replication</keyword>
<keyword evidence="4 12" id="KW-0548">Nucleotidyltransferase</keyword>
<comment type="domain">
    <text evidence="12">Contains an N-terminal zinc-binding domain, a central core domain that contains the primase activity, and a C-terminal DnaB-binding domain.</text>
</comment>
<keyword evidence="11 12" id="KW-0804">Transcription</keyword>
<dbReference type="HAMAP" id="MF_00974">
    <property type="entry name" value="DNA_primase_DnaG"/>
    <property type="match status" value="1"/>
</dbReference>
<dbReference type="SUPFAM" id="SSF57783">
    <property type="entry name" value="Zinc beta-ribbon"/>
    <property type="match status" value="1"/>
</dbReference>
<dbReference type="FunFam" id="3.40.1360.10:FF:000002">
    <property type="entry name" value="DNA primase"/>
    <property type="match status" value="1"/>
</dbReference>
<organism evidence="15 16">
    <name type="scientific">Flavisphingopyxis soli</name>
    <dbReference type="NCBI Taxonomy" id="2601267"/>
    <lineage>
        <taxon>Bacteria</taxon>
        <taxon>Pseudomonadati</taxon>
        <taxon>Pseudomonadota</taxon>
        <taxon>Alphaproteobacteria</taxon>
        <taxon>Sphingomonadales</taxon>
        <taxon>Sphingopyxidaceae</taxon>
        <taxon>Flavisphingopyxis</taxon>
    </lineage>
</organism>
<dbReference type="PANTHER" id="PTHR30313:SF2">
    <property type="entry name" value="DNA PRIMASE"/>
    <property type="match status" value="1"/>
</dbReference>